<keyword evidence="3" id="KW-1185">Reference proteome</keyword>
<dbReference type="EMBL" id="JALJOS010000019">
    <property type="protein sequence ID" value="KAK9827074.1"/>
    <property type="molecule type" value="Genomic_DNA"/>
</dbReference>
<evidence type="ECO:0000313" key="3">
    <source>
        <dbReference type="Proteomes" id="UP001438707"/>
    </source>
</evidence>
<evidence type="ECO:0000313" key="2">
    <source>
        <dbReference type="EMBL" id="KAK9827074.1"/>
    </source>
</evidence>
<protein>
    <recommendedName>
        <fullName evidence="4">JmjC domain-containing protein</fullName>
    </recommendedName>
</protein>
<dbReference type="Proteomes" id="UP001438707">
    <property type="component" value="Unassembled WGS sequence"/>
</dbReference>
<gene>
    <name evidence="2" type="ORF">WJX74_005613</name>
</gene>
<dbReference type="AlphaFoldDB" id="A0AAW1QZU6"/>
<comment type="caution">
    <text evidence="2">The sequence shown here is derived from an EMBL/GenBank/DDBJ whole genome shotgun (WGS) entry which is preliminary data.</text>
</comment>
<reference evidence="2 3" key="1">
    <citation type="journal article" date="2024" name="Nat. Commun.">
        <title>Phylogenomics reveals the evolutionary origins of lichenization in chlorophyte algae.</title>
        <authorList>
            <person name="Puginier C."/>
            <person name="Libourel C."/>
            <person name="Otte J."/>
            <person name="Skaloud P."/>
            <person name="Haon M."/>
            <person name="Grisel S."/>
            <person name="Petersen M."/>
            <person name="Berrin J.G."/>
            <person name="Delaux P.M."/>
            <person name="Dal Grande F."/>
            <person name="Keller J."/>
        </authorList>
    </citation>
    <scope>NUCLEOTIDE SEQUENCE [LARGE SCALE GENOMIC DNA]</scope>
    <source>
        <strain evidence="2 3">SAG 2145</strain>
    </source>
</reference>
<evidence type="ECO:0000256" key="1">
    <source>
        <dbReference type="SAM" id="MobiDB-lite"/>
    </source>
</evidence>
<accession>A0AAW1QZU6</accession>
<sequence>MAAGIHGTQSVPGTLVEAHSFSKGSAPGVPGTDRDYAAALMEGSFSPPQKKCRLCGCCKPLCDFRTRSNSRTLRSECAGCQNKDNSGSNKRARAAKGVVEVSEAGPTTSGNCSWREADSSGLIEHDAQQHKLLFCGFRASAQKFVNSFSSNHGSAAARSPMQAASVLLQHLLGPAAGNATLQMKTLTRHAELDGFLKEDAATKVLLLETRARQVQQVMQQLHEAHDLLHAARGAIMVAFPKQDLAKEAKLHCLLERSCEIETYPGLSSIGNRSDWSPQDSKQSMVPLFDMLQLGIAVEIAVSRLACSWNVEMTTLQDRFCFTAALLDSLPSTLHTLYEPELNLLTDRHHKQLLRDGGPTIRTSLQAPLPHLQMCDEDVARLRLDPDAALQCDAERCSSKAATAWSLADDAVGRCLPMAYADFDALELMEAISLAATIVSVIFTYTPAHVDDLLQGAVNDLVVVQKLFEKRLRPVLSAQEMQTAGVCIIFQPPGFVVTLPGEVFHWTTSLGASIAESSNFFTTAGGTSLASMCGAWQRHAQEANSTHSRVDASARLADVLTSFGVLGRST</sequence>
<proteinExistence type="predicted"/>
<feature type="region of interest" description="Disordered" evidence="1">
    <location>
        <begin position="83"/>
        <end position="111"/>
    </location>
</feature>
<name>A0AAW1QZU6_9CHLO</name>
<organism evidence="2 3">
    <name type="scientific">Apatococcus lobatus</name>
    <dbReference type="NCBI Taxonomy" id="904363"/>
    <lineage>
        <taxon>Eukaryota</taxon>
        <taxon>Viridiplantae</taxon>
        <taxon>Chlorophyta</taxon>
        <taxon>core chlorophytes</taxon>
        <taxon>Trebouxiophyceae</taxon>
        <taxon>Chlorellales</taxon>
        <taxon>Chlorellaceae</taxon>
        <taxon>Apatococcus</taxon>
    </lineage>
</organism>
<evidence type="ECO:0008006" key="4">
    <source>
        <dbReference type="Google" id="ProtNLM"/>
    </source>
</evidence>